<name>A0AAV4DCK2_9GAST</name>
<gene>
    <name evidence="1" type="ORF">PoB_006843400</name>
</gene>
<sequence>MFYHAFFNPLFEIRCAHENIRVIFLVVTRRLHLSRNTSDEECSTRSNAAQRSPRVAYAYTTRLFLARTGADVVIADTPIFYPV</sequence>
<comment type="caution">
    <text evidence="1">The sequence shown here is derived from an EMBL/GenBank/DDBJ whole genome shotgun (WGS) entry which is preliminary data.</text>
</comment>
<evidence type="ECO:0000313" key="1">
    <source>
        <dbReference type="EMBL" id="GFO41929.1"/>
    </source>
</evidence>
<dbReference type="EMBL" id="BLXT01007739">
    <property type="protein sequence ID" value="GFO41929.1"/>
    <property type="molecule type" value="Genomic_DNA"/>
</dbReference>
<accession>A0AAV4DCK2</accession>
<dbReference type="AlphaFoldDB" id="A0AAV4DCK2"/>
<keyword evidence="2" id="KW-1185">Reference proteome</keyword>
<dbReference type="Proteomes" id="UP000735302">
    <property type="component" value="Unassembled WGS sequence"/>
</dbReference>
<evidence type="ECO:0000313" key="2">
    <source>
        <dbReference type="Proteomes" id="UP000735302"/>
    </source>
</evidence>
<proteinExistence type="predicted"/>
<organism evidence="1 2">
    <name type="scientific">Plakobranchus ocellatus</name>
    <dbReference type="NCBI Taxonomy" id="259542"/>
    <lineage>
        <taxon>Eukaryota</taxon>
        <taxon>Metazoa</taxon>
        <taxon>Spiralia</taxon>
        <taxon>Lophotrochozoa</taxon>
        <taxon>Mollusca</taxon>
        <taxon>Gastropoda</taxon>
        <taxon>Heterobranchia</taxon>
        <taxon>Euthyneura</taxon>
        <taxon>Panpulmonata</taxon>
        <taxon>Sacoglossa</taxon>
        <taxon>Placobranchoidea</taxon>
        <taxon>Plakobranchidae</taxon>
        <taxon>Plakobranchus</taxon>
    </lineage>
</organism>
<reference evidence="1 2" key="1">
    <citation type="journal article" date="2021" name="Elife">
        <title>Chloroplast acquisition without the gene transfer in kleptoplastic sea slugs, Plakobranchus ocellatus.</title>
        <authorList>
            <person name="Maeda T."/>
            <person name="Takahashi S."/>
            <person name="Yoshida T."/>
            <person name="Shimamura S."/>
            <person name="Takaki Y."/>
            <person name="Nagai Y."/>
            <person name="Toyoda A."/>
            <person name="Suzuki Y."/>
            <person name="Arimoto A."/>
            <person name="Ishii H."/>
            <person name="Satoh N."/>
            <person name="Nishiyama T."/>
            <person name="Hasebe M."/>
            <person name="Maruyama T."/>
            <person name="Minagawa J."/>
            <person name="Obokata J."/>
            <person name="Shigenobu S."/>
        </authorList>
    </citation>
    <scope>NUCLEOTIDE SEQUENCE [LARGE SCALE GENOMIC DNA]</scope>
</reference>
<protein>
    <submittedName>
        <fullName evidence="1">Uncharacterized protein</fullName>
    </submittedName>
</protein>